<dbReference type="AlphaFoldDB" id="A0A518GLV7"/>
<evidence type="ECO:0000313" key="10">
    <source>
        <dbReference type="Proteomes" id="UP000315349"/>
    </source>
</evidence>
<accession>A0A518GLV7</accession>
<dbReference type="InterPro" id="IPR036318">
    <property type="entry name" value="FAD-bd_PCMH-like_sf"/>
</dbReference>
<name>A0A518GLV7_9PLAN</name>
<dbReference type="Pfam" id="PF02913">
    <property type="entry name" value="FAD-oxidase_C"/>
    <property type="match status" value="1"/>
</dbReference>
<reference evidence="9 10" key="1">
    <citation type="submission" date="2019-02" db="EMBL/GenBank/DDBJ databases">
        <title>Deep-cultivation of Planctomycetes and their phenomic and genomic characterization uncovers novel biology.</title>
        <authorList>
            <person name="Wiegand S."/>
            <person name="Jogler M."/>
            <person name="Boedeker C."/>
            <person name="Pinto D."/>
            <person name="Vollmers J."/>
            <person name="Rivas-Marin E."/>
            <person name="Kohn T."/>
            <person name="Peeters S.H."/>
            <person name="Heuer A."/>
            <person name="Rast P."/>
            <person name="Oberbeckmann S."/>
            <person name="Bunk B."/>
            <person name="Jeske O."/>
            <person name="Meyerdierks A."/>
            <person name="Storesund J.E."/>
            <person name="Kallscheuer N."/>
            <person name="Luecker S."/>
            <person name="Lage O.M."/>
            <person name="Pohl T."/>
            <person name="Merkel B.J."/>
            <person name="Hornburger P."/>
            <person name="Mueller R.-W."/>
            <person name="Bruemmer F."/>
            <person name="Labrenz M."/>
            <person name="Spormann A.M."/>
            <person name="Op den Camp H."/>
            <person name="Overmann J."/>
            <person name="Amann R."/>
            <person name="Jetten M.S.M."/>
            <person name="Mascher T."/>
            <person name="Medema M.H."/>
            <person name="Devos D.P."/>
            <person name="Kaster A.-K."/>
            <person name="Ovreas L."/>
            <person name="Rohde M."/>
            <person name="Galperin M.Y."/>
            <person name="Jogler C."/>
        </authorList>
    </citation>
    <scope>NUCLEOTIDE SEQUENCE [LARGE SCALE GENOMIC DNA]</scope>
    <source>
        <strain evidence="9 10">Spb1</strain>
    </source>
</reference>
<evidence type="ECO:0000256" key="7">
    <source>
        <dbReference type="ARBA" id="ARBA00023014"/>
    </source>
</evidence>
<evidence type="ECO:0000259" key="8">
    <source>
        <dbReference type="PROSITE" id="PS51387"/>
    </source>
</evidence>
<dbReference type="InterPro" id="IPR016166">
    <property type="entry name" value="FAD-bd_PCMH"/>
</dbReference>
<dbReference type="GO" id="GO:0051536">
    <property type="term" value="F:iron-sulfur cluster binding"/>
    <property type="evidence" value="ECO:0007669"/>
    <property type="project" value="UniProtKB-KW"/>
</dbReference>
<evidence type="ECO:0000313" key="9">
    <source>
        <dbReference type="EMBL" id="QDV29643.1"/>
    </source>
</evidence>
<evidence type="ECO:0000256" key="4">
    <source>
        <dbReference type="ARBA" id="ARBA00022827"/>
    </source>
</evidence>
<evidence type="ECO:0000256" key="3">
    <source>
        <dbReference type="ARBA" id="ARBA00022723"/>
    </source>
</evidence>
<dbReference type="GO" id="GO:0071949">
    <property type="term" value="F:FAD binding"/>
    <property type="evidence" value="ECO:0007669"/>
    <property type="project" value="InterPro"/>
</dbReference>
<evidence type="ECO:0000256" key="1">
    <source>
        <dbReference type="ARBA" id="ARBA00001974"/>
    </source>
</evidence>
<dbReference type="Pfam" id="PF13183">
    <property type="entry name" value="Fer4_8"/>
    <property type="match status" value="1"/>
</dbReference>
<dbReference type="OrthoDB" id="9767256at2"/>
<dbReference type="InterPro" id="IPR016164">
    <property type="entry name" value="FAD-linked_Oxase-like_C"/>
</dbReference>
<dbReference type="Gene3D" id="1.10.1060.10">
    <property type="entry name" value="Alpha-helical ferredoxin"/>
    <property type="match status" value="1"/>
</dbReference>
<evidence type="ECO:0000256" key="6">
    <source>
        <dbReference type="ARBA" id="ARBA00023004"/>
    </source>
</evidence>
<dbReference type="InterPro" id="IPR006094">
    <property type="entry name" value="Oxid_FAD_bind_N"/>
</dbReference>
<dbReference type="Pfam" id="PF01565">
    <property type="entry name" value="FAD_binding_4"/>
    <property type="match status" value="1"/>
</dbReference>
<dbReference type="GO" id="GO:0004458">
    <property type="term" value="F:D-lactate dehydrogenase (cytochrome) activity"/>
    <property type="evidence" value="ECO:0007669"/>
    <property type="project" value="TreeGrafter"/>
</dbReference>
<sequence length="1020" mass="112372">MEIWATRIKEDLSGLFRGKLDVSRVASIVYSQDGGVTREAPCGVAQPEDAEDQVVLVQYCHEHSIPMTVRGAGTSLFGQSLGPGLIIDVSARMNRVLSMSERTVRVEPGITIDELNRRLRPYGREFGVYPLDSAVATVGGVVGVDGIGPHGLRHGAAHDHVASLQVMLARGTQFTAGLEPLAMPDRQAPENQPHQVKRTIICRLESILRNEAALIKASQPGVTLLRRGGYQLRGVLTEERLDLCRLLVGSEGTLGLYTGITLHTTPLPAHRGVLLLLCPTLDSAIEVVHQVRVMEPAACDLVDRRILTLARELDDRFLMIIPPTIEAAVLIEVTAETESECREQLTSLRRCTARIAEGHLTAYEANSLSDVEFLWSLSRKILPQLEKPRGGMRTVRIFDDLVVPPQALAEFLAKAHKAFQMADISAVMYSHAAMGVVHFRPLLTDRAAWPVAALEQLQYALYEAAWSLGGCIGSTQGLGSLRTSALREQYGSLCDIFKEVKNIFDPEGLLAPGHVVPAAARVGWGTAFSSASQQARAVDPIHFSGRELKSTFEQELPAQAPTGELVELCHSWPQGEAIEAVNACNGCGNCRREDRNHRMCPFFHLTHQEVSSPRAKAVVFRDILSGRLAPETLTRPEMLPILNSCFNCQQCSLECPSHVDIPRMAIELKGQAASQQGVSRVDWLLSRPDVWGPWGSWLAPVLNPLLNWGTFRRVLELLTGVARERRLPLFSRKSFLQQTAQQAVEVPRSASEPVAAEKEPLQPVVYFVDHFANYHDTELAMAFSRVLEHLGFELIVPTGQLASGMALISAGELPAARELAMENLRVLAPHARDGLRIICTEPTAALCLKKEYPRLTQHPDADLVAQQTVEAGAFLAELAAIGRLPIPTEPLAMTPLRAVYHTPCHLKSLGERQPLLEICRLIPKLELHAVERGCSGMAGTFGLSSKNFQTSMKIGHELMETMRSRDWDFGVTECSGCRLQMTQRTSTPTLHPIKLMAMAYGLMPELKARFKHQTRKYTLE</sequence>
<organism evidence="9 10">
    <name type="scientific">Planctopirus ephydatiae</name>
    <dbReference type="NCBI Taxonomy" id="2528019"/>
    <lineage>
        <taxon>Bacteria</taxon>
        <taxon>Pseudomonadati</taxon>
        <taxon>Planctomycetota</taxon>
        <taxon>Planctomycetia</taxon>
        <taxon>Planctomycetales</taxon>
        <taxon>Planctomycetaceae</taxon>
        <taxon>Planctopirus</taxon>
    </lineage>
</organism>
<dbReference type="Proteomes" id="UP000315349">
    <property type="component" value="Chromosome"/>
</dbReference>
<keyword evidence="2" id="KW-0285">Flavoprotein</keyword>
<keyword evidence="4" id="KW-0274">FAD</keyword>
<dbReference type="RefSeq" id="WP_145297793.1">
    <property type="nucleotide sequence ID" value="NZ_CP036299.1"/>
</dbReference>
<comment type="cofactor">
    <cofactor evidence="1">
        <name>FAD</name>
        <dbReference type="ChEBI" id="CHEBI:57692"/>
    </cofactor>
</comment>
<dbReference type="Gene3D" id="3.30.70.2740">
    <property type="match status" value="1"/>
</dbReference>
<keyword evidence="10" id="KW-1185">Reference proteome</keyword>
<dbReference type="SUPFAM" id="SSF56176">
    <property type="entry name" value="FAD-binding/transporter-associated domain-like"/>
    <property type="match status" value="1"/>
</dbReference>
<dbReference type="Pfam" id="PF02754">
    <property type="entry name" value="CCG"/>
    <property type="match status" value="1"/>
</dbReference>
<keyword evidence="3" id="KW-0479">Metal-binding</keyword>
<dbReference type="InterPro" id="IPR017896">
    <property type="entry name" value="4Fe4S_Fe-S-bd"/>
</dbReference>
<feature type="domain" description="FAD-binding PCMH-type" evidence="8">
    <location>
        <begin position="37"/>
        <end position="267"/>
    </location>
</feature>
<keyword evidence="6" id="KW-0408">Iron</keyword>
<dbReference type="PROSITE" id="PS00198">
    <property type="entry name" value="4FE4S_FER_1"/>
    <property type="match status" value="1"/>
</dbReference>
<dbReference type="KEGG" id="peh:Spb1_15560"/>
<dbReference type="PROSITE" id="PS51387">
    <property type="entry name" value="FAD_PCMH"/>
    <property type="match status" value="1"/>
</dbReference>
<dbReference type="GO" id="GO:0046872">
    <property type="term" value="F:metal ion binding"/>
    <property type="evidence" value="ECO:0007669"/>
    <property type="project" value="UniProtKB-KW"/>
</dbReference>
<keyword evidence="5" id="KW-0560">Oxidoreductase</keyword>
<dbReference type="InterPro" id="IPR016169">
    <property type="entry name" value="FAD-bd_PCMH_sub2"/>
</dbReference>
<evidence type="ECO:0000256" key="5">
    <source>
        <dbReference type="ARBA" id="ARBA00023002"/>
    </source>
</evidence>
<dbReference type="SUPFAM" id="SSF55103">
    <property type="entry name" value="FAD-linked oxidases, C-terminal domain"/>
    <property type="match status" value="1"/>
</dbReference>
<dbReference type="Gene3D" id="3.30.465.10">
    <property type="match status" value="1"/>
</dbReference>
<dbReference type="InterPro" id="IPR009051">
    <property type="entry name" value="Helical_ferredxn"/>
</dbReference>
<dbReference type="EMBL" id="CP036299">
    <property type="protein sequence ID" value="QDV29643.1"/>
    <property type="molecule type" value="Genomic_DNA"/>
</dbReference>
<dbReference type="PANTHER" id="PTHR11748">
    <property type="entry name" value="D-LACTATE DEHYDROGENASE"/>
    <property type="match status" value="1"/>
</dbReference>
<dbReference type="GO" id="GO:0008720">
    <property type="term" value="F:D-lactate dehydrogenase (NAD+) activity"/>
    <property type="evidence" value="ECO:0007669"/>
    <property type="project" value="TreeGrafter"/>
</dbReference>
<gene>
    <name evidence="9" type="primary">glpC</name>
    <name evidence="9" type="ORF">Spb1_15560</name>
</gene>
<dbReference type="SUPFAM" id="SSF46548">
    <property type="entry name" value="alpha-helical ferredoxin"/>
    <property type="match status" value="1"/>
</dbReference>
<keyword evidence="7" id="KW-0411">Iron-sulfur</keyword>
<proteinExistence type="predicted"/>
<dbReference type="InterPro" id="IPR004017">
    <property type="entry name" value="Cys_rich_dom"/>
</dbReference>
<evidence type="ECO:0000256" key="2">
    <source>
        <dbReference type="ARBA" id="ARBA00022630"/>
    </source>
</evidence>
<dbReference type="InterPro" id="IPR017900">
    <property type="entry name" value="4Fe4S_Fe_S_CS"/>
</dbReference>
<dbReference type="PANTHER" id="PTHR11748:SF119">
    <property type="entry name" value="D-2-HYDROXYGLUTARATE DEHYDROGENASE"/>
    <property type="match status" value="1"/>
</dbReference>
<dbReference type="GO" id="GO:1903457">
    <property type="term" value="P:lactate catabolic process"/>
    <property type="evidence" value="ECO:0007669"/>
    <property type="project" value="TreeGrafter"/>
</dbReference>
<protein>
    <submittedName>
        <fullName evidence="9">Anaerobic glycerol-3-phosphate dehydrogenase subunit C</fullName>
    </submittedName>
</protein>
<dbReference type="InterPro" id="IPR004113">
    <property type="entry name" value="FAD-bd_oxidored_4_C"/>
</dbReference>